<dbReference type="PANTHER" id="PTHR11761:SF3">
    <property type="entry name" value="LARGE RIBOSOMAL SUBUNIT PROTEIN UL14M"/>
    <property type="match status" value="1"/>
</dbReference>
<dbReference type="SUPFAM" id="SSF50193">
    <property type="entry name" value="Ribosomal protein L14"/>
    <property type="match status" value="1"/>
</dbReference>
<keyword evidence="1 5" id="KW-0699">rRNA-binding</keyword>
<dbReference type="InterPro" id="IPR000218">
    <property type="entry name" value="Ribosomal_uL14"/>
</dbReference>
<dbReference type="GO" id="GO:0006412">
    <property type="term" value="P:translation"/>
    <property type="evidence" value="ECO:0007669"/>
    <property type="project" value="UniProtKB-UniRule"/>
</dbReference>
<organism evidence="8 9">
    <name type="scientific">Candidatus Carbonibacillus altaicus</name>
    <dbReference type="NCBI Taxonomy" id="2163959"/>
    <lineage>
        <taxon>Bacteria</taxon>
        <taxon>Bacillati</taxon>
        <taxon>Bacillota</taxon>
        <taxon>Bacilli</taxon>
        <taxon>Bacillales</taxon>
        <taxon>Candidatus Carbonibacillus</taxon>
    </lineage>
</organism>
<keyword evidence="3 5" id="KW-0689">Ribosomal protein</keyword>
<keyword evidence="2 5" id="KW-0694">RNA-binding</keyword>
<evidence type="ECO:0000256" key="4">
    <source>
        <dbReference type="ARBA" id="ARBA00023274"/>
    </source>
</evidence>
<comment type="similarity">
    <text evidence="5 6">Belongs to the universal ribosomal protein uL14 family.</text>
</comment>
<dbReference type="PROSITE" id="PS00049">
    <property type="entry name" value="RIBOSOMAL_L14"/>
    <property type="match status" value="1"/>
</dbReference>
<dbReference type="GO" id="GO:0022625">
    <property type="term" value="C:cytosolic large ribosomal subunit"/>
    <property type="evidence" value="ECO:0007669"/>
    <property type="project" value="TreeGrafter"/>
</dbReference>
<dbReference type="FunFam" id="2.40.150.20:FF:000001">
    <property type="entry name" value="50S ribosomal protein L14"/>
    <property type="match status" value="1"/>
</dbReference>
<comment type="subunit">
    <text evidence="5">Part of the 50S ribosomal subunit. Forms a cluster with proteins L3 and L19. In the 70S ribosome, L14 and L19 interact and together make contacts with the 16S rRNA in bridges B5 and B8.</text>
</comment>
<keyword evidence="4 5" id="KW-0687">Ribonucleoprotein</keyword>
<sequence length="122" mass="13324">MIQVQTRLHSADNTGAKELMCIKVLGGTGRKYANIGDMIICSVKSATPGGVVKKGDVVKAVVVRSRKGIKRLDGSTIRFDENAAVIIRDDKSPRGTRIFGPVARELRERDYMKIISLAPEVL</sequence>
<protein>
    <recommendedName>
        <fullName evidence="5">Large ribosomal subunit protein uL14</fullName>
    </recommendedName>
</protein>
<dbReference type="InterPro" id="IPR036853">
    <property type="entry name" value="Ribosomal_uL14_sf"/>
</dbReference>
<accession>A0A2R6Y2S5</accession>
<dbReference type="Proteomes" id="UP000244338">
    <property type="component" value="Unassembled WGS sequence"/>
</dbReference>
<dbReference type="NCBIfam" id="TIGR01067">
    <property type="entry name" value="rplN_bact"/>
    <property type="match status" value="1"/>
</dbReference>
<dbReference type="Gene3D" id="2.40.150.20">
    <property type="entry name" value="Ribosomal protein L14"/>
    <property type="match status" value="1"/>
</dbReference>
<dbReference type="CDD" id="cd00337">
    <property type="entry name" value="Ribosomal_uL14"/>
    <property type="match status" value="1"/>
</dbReference>
<evidence type="ECO:0000256" key="6">
    <source>
        <dbReference type="RuleBase" id="RU003949"/>
    </source>
</evidence>
<dbReference type="HAMAP" id="MF_01367">
    <property type="entry name" value="Ribosomal_uL14"/>
    <property type="match status" value="1"/>
</dbReference>
<dbReference type="GO" id="GO:0070180">
    <property type="term" value="F:large ribosomal subunit rRNA binding"/>
    <property type="evidence" value="ECO:0007669"/>
    <property type="project" value="TreeGrafter"/>
</dbReference>
<evidence type="ECO:0000256" key="3">
    <source>
        <dbReference type="ARBA" id="ARBA00022980"/>
    </source>
</evidence>
<evidence type="ECO:0000256" key="5">
    <source>
        <dbReference type="HAMAP-Rule" id="MF_01367"/>
    </source>
</evidence>
<proteinExistence type="inferred from homology"/>
<dbReference type="PANTHER" id="PTHR11761">
    <property type="entry name" value="50S/60S RIBOSOMAL PROTEIN L14/L23"/>
    <property type="match status" value="1"/>
</dbReference>
<dbReference type="InterPro" id="IPR005745">
    <property type="entry name" value="Ribosomal_uL14_bac-type"/>
</dbReference>
<evidence type="ECO:0000313" key="8">
    <source>
        <dbReference type="EMBL" id="PTQ56984.1"/>
    </source>
</evidence>
<gene>
    <name evidence="5" type="primary">rplN</name>
    <name evidence="8" type="ORF">BSOLF_2386</name>
</gene>
<dbReference type="Pfam" id="PF00238">
    <property type="entry name" value="Ribosomal_L14"/>
    <property type="match status" value="1"/>
</dbReference>
<name>A0A2R6Y2S5_9BACL</name>
<reference evidence="9" key="1">
    <citation type="journal article" date="2018" name="Sci. Rep.">
        <title>Lignite coal burning seam in the remote Altai Mountains harbors a hydrogen-driven thermophilic microbial community.</title>
        <authorList>
            <person name="Kadnikov V.V."/>
            <person name="Mardanov A.V."/>
            <person name="Ivasenko D.A."/>
            <person name="Antsiferov D.V."/>
            <person name="Beletsky A.V."/>
            <person name="Karnachuk O.V."/>
            <person name="Ravin N.V."/>
        </authorList>
    </citation>
    <scope>NUCLEOTIDE SEQUENCE [LARGE SCALE GENOMIC DNA]</scope>
</reference>
<dbReference type="AlphaFoldDB" id="A0A2R6Y2S5"/>
<dbReference type="InterPro" id="IPR019972">
    <property type="entry name" value="Ribosomal_uL14_CS"/>
</dbReference>
<evidence type="ECO:0000256" key="1">
    <source>
        <dbReference type="ARBA" id="ARBA00022730"/>
    </source>
</evidence>
<comment type="function">
    <text evidence="5 7">Binds to 23S rRNA. Forms part of two intersubunit bridges in the 70S ribosome.</text>
</comment>
<evidence type="ECO:0000256" key="2">
    <source>
        <dbReference type="ARBA" id="ARBA00022884"/>
    </source>
</evidence>
<comment type="caution">
    <text evidence="8">The sequence shown here is derived from an EMBL/GenBank/DDBJ whole genome shotgun (WGS) entry which is preliminary data.</text>
</comment>
<evidence type="ECO:0000313" key="9">
    <source>
        <dbReference type="Proteomes" id="UP000244338"/>
    </source>
</evidence>
<dbReference type="SMART" id="SM01374">
    <property type="entry name" value="Ribosomal_L14"/>
    <property type="match status" value="1"/>
</dbReference>
<evidence type="ECO:0000256" key="7">
    <source>
        <dbReference type="RuleBase" id="RU003950"/>
    </source>
</evidence>
<dbReference type="GO" id="GO:0003735">
    <property type="term" value="F:structural constituent of ribosome"/>
    <property type="evidence" value="ECO:0007669"/>
    <property type="project" value="InterPro"/>
</dbReference>
<dbReference type="EMBL" id="PEBX01000015">
    <property type="protein sequence ID" value="PTQ56984.1"/>
    <property type="molecule type" value="Genomic_DNA"/>
</dbReference>